<keyword evidence="5" id="KW-0449">Lipoprotein</keyword>
<keyword evidence="2 6" id="KW-0472">Membrane</keyword>
<evidence type="ECO:0000256" key="4">
    <source>
        <dbReference type="ARBA" id="ARBA00023237"/>
    </source>
</evidence>
<proteinExistence type="inferred from homology"/>
<comment type="similarity">
    <text evidence="6">Belongs to the BamD family.</text>
</comment>
<dbReference type="GO" id="GO:0051205">
    <property type="term" value="P:protein insertion into membrane"/>
    <property type="evidence" value="ECO:0007669"/>
    <property type="project" value="UniProtKB-UniRule"/>
</dbReference>
<reference evidence="8 9" key="1">
    <citation type="submission" date="2019-07" db="EMBL/GenBank/DDBJ databases">
        <title>Genome sequencing for Ferrovibrio sp. K5.</title>
        <authorList>
            <person name="Park S.-J."/>
        </authorList>
    </citation>
    <scope>NUCLEOTIDE SEQUENCE [LARGE SCALE GENOMIC DNA]</scope>
    <source>
        <strain evidence="8 9">K5</strain>
    </source>
</reference>
<dbReference type="InterPro" id="IPR017689">
    <property type="entry name" value="BamD"/>
</dbReference>
<dbReference type="Proteomes" id="UP000317496">
    <property type="component" value="Chromosome"/>
</dbReference>
<evidence type="ECO:0000256" key="5">
    <source>
        <dbReference type="ARBA" id="ARBA00023288"/>
    </source>
</evidence>
<dbReference type="RefSeq" id="WP_144069174.1">
    <property type="nucleotide sequence ID" value="NZ_CP041636.1"/>
</dbReference>
<dbReference type="EMBL" id="CP041636">
    <property type="protein sequence ID" value="QDO98193.1"/>
    <property type="molecule type" value="Genomic_DNA"/>
</dbReference>
<protein>
    <recommendedName>
        <fullName evidence="6">Outer membrane protein assembly factor BamD</fullName>
    </recommendedName>
</protein>
<dbReference type="Pfam" id="PF13525">
    <property type="entry name" value="YfiO"/>
    <property type="match status" value="1"/>
</dbReference>
<comment type="subcellular location">
    <subcellularLocation>
        <location evidence="6">Cell outer membrane</location>
    </subcellularLocation>
</comment>
<sequence>MPVFTNLDSSRLVPTARRLVSALLLMLVVAACGTKDAPYVERPVEELYNRAMDAMASSEWEAAAKGFDEVERQHPYSVWANKAQLMAAYAYYQKNMYTDAISSAERFIQLHPGSRETPYAYYLVAVCYYEQITDVGRDQKITQQALSSLEEVVRRYPTSEYARDARLKIDLTRDHLAGKEMTIGRYYLRTNMQIAAINRFKMVIEKYQTTTHVPEALHRLAEAYMSLGVLEEAQNVAAVLGYNYPGSEWYVDTYTLVTGQEVSTASSEKKSWWNIF</sequence>
<comment type="subunit">
    <text evidence="6">Part of the Bam complex.</text>
</comment>
<dbReference type="CDD" id="cd15830">
    <property type="entry name" value="BamD"/>
    <property type="match status" value="1"/>
</dbReference>
<organism evidence="8 9">
    <name type="scientific">Ferrovibrio terrae</name>
    <dbReference type="NCBI Taxonomy" id="2594003"/>
    <lineage>
        <taxon>Bacteria</taxon>
        <taxon>Pseudomonadati</taxon>
        <taxon>Pseudomonadota</taxon>
        <taxon>Alphaproteobacteria</taxon>
        <taxon>Rhodospirillales</taxon>
        <taxon>Rhodospirillaceae</taxon>
        <taxon>Ferrovibrio</taxon>
    </lineage>
</organism>
<accession>A0A516H341</accession>
<keyword evidence="3" id="KW-0564">Palmitate</keyword>
<evidence type="ECO:0000256" key="2">
    <source>
        <dbReference type="ARBA" id="ARBA00023136"/>
    </source>
</evidence>
<dbReference type="InterPro" id="IPR039565">
    <property type="entry name" value="BamD-like"/>
</dbReference>
<feature type="domain" description="Outer membrane lipoprotein BamD-like" evidence="7">
    <location>
        <begin position="42"/>
        <end position="236"/>
    </location>
</feature>
<dbReference type="InterPro" id="IPR011990">
    <property type="entry name" value="TPR-like_helical_dom_sf"/>
</dbReference>
<keyword evidence="9" id="KW-1185">Reference proteome</keyword>
<keyword evidence="1 6" id="KW-0732">Signal</keyword>
<keyword evidence="4 6" id="KW-0998">Cell outer membrane</keyword>
<evidence type="ECO:0000256" key="6">
    <source>
        <dbReference type="HAMAP-Rule" id="MF_00922"/>
    </source>
</evidence>
<comment type="function">
    <text evidence="6">Part of the outer membrane protein assembly complex, which is involved in assembly and insertion of beta-barrel proteins into the outer membrane.</text>
</comment>
<gene>
    <name evidence="6" type="primary">bamD</name>
    <name evidence="8" type="ORF">FNB15_13350</name>
</gene>
<dbReference type="PANTHER" id="PTHR37423:SF1">
    <property type="entry name" value="OUTER MEMBRANE PROTEIN ASSEMBLY FACTOR BAMD"/>
    <property type="match status" value="1"/>
</dbReference>
<dbReference type="GO" id="GO:1990063">
    <property type="term" value="C:Bam protein complex"/>
    <property type="evidence" value="ECO:0007669"/>
    <property type="project" value="TreeGrafter"/>
</dbReference>
<evidence type="ECO:0000313" key="8">
    <source>
        <dbReference type="EMBL" id="QDO98193.1"/>
    </source>
</evidence>
<dbReference type="OrthoDB" id="9804044at2"/>
<dbReference type="HAMAP" id="MF_00922">
    <property type="entry name" value="OM_assembly_BamD"/>
    <property type="match status" value="1"/>
</dbReference>
<dbReference type="Gene3D" id="1.25.40.10">
    <property type="entry name" value="Tetratricopeptide repeat domain"/>
    <property type="match status" value="1"/>
</dbReference>
<dbReference type="NCBIfam" id="TIGR03302">
    <property type="entry name" value="OM_YfiO"/>
    <property type="match status" value="1"/>
</dbReference>
<name>A0A516H341_9PROT</name>
<dbReference type="SUPFAM" id="SSF48452">
    <property type="entry name" value="TPR-like"/>
    <property type="match status" value="1"/>
</dbReference>
<evidence type="ECO:0000256" key="3">
    <source>
        <dbReference type="ARBA" id="ARBA00023139"/>
    </source>
</evidence>
<evidence type="ECO:0000313" key="9">
    <source>
        <dbReference type="Proteomes" id="UP000317496"/>
    </source>
</evidence>
<evidence type="ECO:0000259" key="7">
    <source>
        <dbReference type="Pfam" id="PF13525"/>
    </source>
</evidence>
<dbReference type="PANTHER" id="PTHR37423">
    <property type="entry name" value="SOLUBLE LYTIC MUREIN TRANSGLYCOSYLASE-RELATED"/>
    <property type="match status" value="1"/>
</dbReference>
<dbReference type="KEGG" id="fer:FNB15_13350"/>
<dbReference type="AlphaFoldDB" id="A0A516H341"/>
<evidence type="ECO:0000256" key="1">
    <source>
        <dbReference type="ARBA" id="ARBA00022729"/>
    </source>
</evidence>
<dbReference type="GO" id="GO:0043165">
    <property type="term" value="P:Gram-negative-bacterium-type cell outer membrane assembly"/>
    <property type="evidence" value="ECO:0007669"/>
    <property type="project" value="UniProtKB-UniRule"/>
</dbReference>